<dbReference type="Proteomes" id="UP000296469">
    <property type="component" value="Chromosome"/>
</dbReference>
<name>A0A4P7SHV5_9CELL</name>
<evidence type="ECO:0000313" key="3">
    <source>
        <dbReference type="Proteomes" id="UP000296469"/>
    </source>
</evidence>
<dbReference type="KEGG" id="celz:E5225_06800"/>
<sequence length="120" mass="13439">MARPKIKLNSPGMRDVLNSAGVRAALREEARPILAEAQRIAPEDTGAYKASLRIVDATTDRAVVRVVATDRKALVIEARSGVLSRSAKGKARARSRERARVRRAERRHERQIQAMEDREE</sequence>
<dbReference type="RefSeq" id="WP_135974235.1">
    <property type="nucleotide sequence ID" value="NZ_CP039291.1"/>
</dbReference>
<feature type="compositionally biased region" description="Basic residues" evidence="1">
    <location>
        <begin position="87"/>
        <end position="105"/>
    </location>
</feature>
<accession>A0A4P7SHV5</accession>
<dbReference type="AlphaFoldDB" id="A0A4P7SHV5"/>
<organism evidence="2 3">
    <name type="scientific">Cellulomonas shaoxiangyii</name>
    <dbReference type="NCBI Taxonomy" id="2566013"/>
    <lineage>
        <taxon>Bacteria</taxon>
        <taxon>Bacillati</taxon>
        <taxon>Actinomycetota</taxon>
        <taxon>Actinomycetes</taxon>
        <taxon>Micrococcales</taxon>
        <taxon>Cellulomonadaceae</taxon>
        <taxon>Cellulomonas</taxon>
    </lineage>
</organism>
<gene>
    <name evidence="2" type="ORF">E5225_06800</name>
</gene>
<evidence type="ECO:0000313" key="2">
    <source>
        <dbReference type="EMBL" id="QCB93301.1"/>
    </source>
</evidence>
<reference evidence="2 3" key="1">
    <citation type="submission" date="2019-04" db="EMBL/GenBank/DDBJ databases">
        <title>Isolation and identification of Cellulomonas shaoxiangyii sp. Nov. isolated from feces of the Tibetan antelopes (Pantholops hodgsonii) in the Qinghai-Tibet plateau of China.</title>
        <authorList>
            <person name="Tian Z."/>
        </authorList>
    </citation>
    <scope>NUCLEOTIDE SEQUENCE [LARGE SCALE GENOMIC DNA]</scope>
    <source>
        <strain evidence="2 3">Z28</strain>
    </source>
</reference>
<proteinExistence type="predicted"/>
<feature type="region of interest" description="Disordered" evidence="1">
    <location>
        <begin position="85"/>
        <end position="120"/>
    </location>
</feature>
<evidence type="ECO:0008006" key="4">
    <source>
        <dbReference type="Google" id="ProtNLM"/>
    </source>
</evidence>
<protein>
    <recommendedName>
        <fullName evidence="4">HK97 gp10 family phage protein</fullName>
    </recommendedName>
</protein>
<evidence type="ECO:0000256" key="1">
    <source>
        <dbReference type="SAM" id="MobiDB-lite"/>
    </source>
</evidence>
<keyword evidence="3" id="KW-1185">Reference proteome</keyword>
<dbReference type="EMBL" id="CP039291">
    <property type="protein sequence ID" value="QCB93301.1"/>
    <property type="molecule type" value="Genomic_DNA"/>
</dbReference>